<comment type="caution">
    <text evidence="7">The sequence shown here is derived from an EMBL/GenBank/DDBJ whole genome shotgun (WGS) entry which is preliminary data.</text>
</comment>
<feature type="transmembrane region" description="Helical" evidence="6">
    <location>
        <begin position="117"/>
        <end position="137"/>
    </location>
</feature>
<feature type="transmembrane region" description="Helical" evidence="6">
    <location>
        <begin position="260"/>
        <end position="284"/>
    </location>
</feature>
<feature type="transmembrane region" description="Helical" evidence="6">
    <location>
        <begin position="351"/>
        <end position="372"/>
    </location>
</feature>
<evidence type="ECO:0000256" key="4">
    <source>
        <dbReference type="ARBA" id="ARBA00023136"/>
    </source>
</evidence>
<evidence type="ECO:0000256" key="2">
    <source>
        <dbReference type="ARBA" id="ARBA00022692"/>
    </source>
</evidence>
<organism evidence="7 8">
    <name type="scientific">Plakobranchus ocellatus</name>
    <dbReference type="NCBI Taxonomy" id="259542"/>
    <lineage>
        <taxon>Eukaryota</taxon>
        <taxon>Metazoa</taxon>
        <taxon>Spiralia</taxon>
        <taxon>Lophotrochozoa</taxon>
        <taxon>Mollusca</taxon>
        <taxon>Gastropoda</taxon>
        <taxon>Heterobranchia</taxon>
        <taxon>Euthyneura</taxon>
        <taxon>Panpulmonata</taxon>
        <taxon>Sacoglossa</taxon>
        <taxon>Placobranchoidea</taxon>
        <taxon>Plakobranchidae</taxon>
        <taxon>Plakobranchus</taxon>
    </lineage>
</organism>
<feature type="compositionally biased region" description="Basic and acidic residues" evidence="5">
    <location>
        <begin position="410"/>
        <end position="421"/>
    </location>
</feature>
<keyword evidence="4 6" id="KW-0472">Membrane</keyword>
<feature type="transmembrane region" description="Helical" evidence="6">
    <location>
        <begin position="149"/>
        <end position="170"/>
    </location>
</feature>
<keyword evidence="8" id="KW-1185">Reference proteome</keyword>
<dbReference type="Gene3D" id="1.20.1250.20">
    <property type="entry name" value="MFS general substrate transporter like domains"/>
    <property type="match status" value="2"/>
</dbReference>
<feature type="transmembrane region" description="Helical" evidence="6">
    <location>
        <begin position="94"/>
        <end position="111"/>
    </location>
</feature>
<dbReference type="GO" id="GO:0016020">
    <property type="term" value="C:membrane"/>
    <property type="evidence" value="ECO:0007669"/>
    <property type="project" value="UniProtKB-SubCell"/>
</dbReference>
<keyword evidence="3 6" id="KW-1133">Transmembrane helix</keyword>
<feature type="transmembrane region" description="Helical" evidence="6">
    <location>
        <begin position="176"/>
        <end position="194"/>
    </location>
</feature>
<protein>
    <submittedName>
        <fullName evidence="7">Solute carrier family 22 member 4-like</fullName>
    </submittedName>
</protein>
<dbReference type="InterPro" id="IPR005828">
    <property type="entry name" value="MFS_sugar_transport-like"/>
</dbReference>
<sequence length="437" mass="48731">MPHSSNFIYSPVGQSHSSQKMTTIEDIYDRIGGMGKFQIMAIVLLYGTMAIWHLVCDRLWLKATITSAQMFGVMLGSVLSGLSGDYFGRKKSTYVALFLQAGLNVIAVFSSTWQMFIAFRFLIGITIGQGLVMIVPYPTEFLPKRWRHILPLMPLWPLGVMIMAATAWWLEDWSHLHIACAVITFVFTLGCFYVPESPRWLATQGKVDESYSALEKIARVNKKRLPPGVTEILLFSREQVSVLYKVKIVCPVVDRLGRRLACVILMGIVVLTSFICVVLCVSASEHTRDVWISRLGHVSALFVATCWGASKLWVAESYPTVTRSLGYAFANFSSRVGGVLAPFLLNLDERLLFSYIMMGAMTLASMVSILFIPETHNRALLETVNEEELCVTKEQTGNIHKQCVGAADDKAGMRNGEHSESLDVDSMSRMVGRDQSV</sequence>
<keyword evidence="2 6" id="KW-0812">Transmembrane</keyword>
<evidence type="ECO:0000313" key="8">
    <source>
        <dbReference type="Proteomes" id="UP000735302"/>
    </source>
</evidence>
<dbReference type="InterPro" id="IPR036259">
    <property type="entry name" value="MFS_trans_sf"/>
</dbReference>
<dbReference type="PROSITE" id="PS00217">
    <property type="entry name" value="SUGAR_TRANSPORT_2"/>
    <property type="match status" value="1"/>
</dbReference>
<dbReference type="Proteomes" id="UP000735302">
    <property type="component" value="Unassembled WGS sequence"/>
</dbReference>
<evidence type="ECO:0000313" key="7">
    <source>
        <dbReference type="EMBL" id="GFO12742.1"/>
    </source>
</evidence>
<feature type="region of interest" description="Disordered" evidence="5">
    <location>
        <begin position="410"/>
        <end position="437"/>
    </location>
</feature>
<feature type="transmembrane region" description="Helical" evidence="6">
    <location>
        <begin position="37"/>
        <end position="55"/>
    </location>
</feature>
<gene>
    <name evidence="7" type="ORF">PoB_003924700</name>
</gene>
<name>A0AAV4AZN0_9GAST</name>
<reference evidence="7 8" key="1">
    <citation type="journal article" date="2021" name="Elife">
        <title>Chloroplast acquisition without the gene transfer in kleptoplastic sea slugs, Plakobranchus ocellatus.</title>
        <authorList>
            <person name="Maeda T."/>
            <person name="Takahashi S."/>
            <person name="Yoshida T."/>
            <person name="Shimamura S."/>
            <person name="Takaki Y."/>
            <person name="Nagai Y."/>
            <person name="Toyoda A."/>
            <person name="Suzuki Y."/>
            <person name="Arimoto A."/>
            <person name="Ishii H."/>
            <person name="Satoh N."/>
            <person name="Nishiyama T."/>
            <person name="Hasebe M."/>
            <person name="Maruyama T."/>
            <person name="Minagawa J."/>
            <person name="Obokata J."/>
            <person name="Shigenobu S."/>
        </authorList>
    </citation>
    <scope>NUCLEOTIDE SEQUENCE [LARGE SCALE GENOMIC DNA]</scope>
</reference>
<dbReference type="SUPFAM" id="SSF103473">
    <property type="entry name" value="MFS general substrate transporter"/>
    <property type="match status" value="1"/>
</dbReference>
<evidence type="ECO:0000256" key="5">
    <source>
        <dbReference type="SAM" id="MobiDB-lite"/>
    </source>
</evidence>
<evidence type="ECO:0000256" key="1">
    <source>
        <dbReference type="ARBA" id="ARBA00004141"/>
    </source>
</evidence>
<dbReference type="AlphaFoldDB" id="A0AAV4AZN0"/>
<evidence type="ECO:0000256" key="3">
    <source>
        <dbReference type="ARBA" id="ARBA00022989"/>
    </source>
</evidence>
<accession>A0AAV4AZN0</accession>
<proteinExistence type="predicted"/>
<dbReference type="InterPro" id="IPR005829">
    <property type="entry name" value="Sugar_transporter_CS"/>
</dbReference>
<dbReference type="EMBL" id="BLXT01004458">
    <property type="protein sequence ID" value="GFO12742.1"/>
    <property type="molecule type" value="Genomic_DNA"/>
</dbReference>
<dbReference type="GO" id="GO:0022857">
    <property type="term" value="F:transmembrane transporter activity"/>
    <property type="evidence" value="ECO:0007669"/>
    <property type="project" value="InterPro"/>
</dbReference>
<dbReference type="Pfam" id="PF00083">
    <property type="entry name" value="Sugar_tr"/>
    <property type="match status" value="2"/>
</dbReference>
<evidence type="ECO:0000256" key="6">
    <source>
        <dbReference type="SAM" id="Phobius"/>
    </source>
</evidence>
<comment type="subcellular location">
    <subcellularLocation>
        <location evidence="1">Membrane</location>
        <topology evidence="1">Multi-pass membrane protein</topology>
    </subcellularLocation>
</comment>
<dbReference type="PANTHER" id="PTHR24064">
    <property type="entry name" value="SOLUTE CARRIER FAMILY 22 MEMBER"/>
    <property type="match status" value="1"/>
</dbReference>